<reference evidence="1 2" key="1">
    <citation type="submission" date="2020-08" db="EMBL/GenBank/DDBJ databases">
        <title>Genome sequence of Sphingomonas lutea KCTC 23642T.</title>
        <authorList>
            <person name="Hyun D.-W."/>
            <person name="Bae J.-W."/>
        </authorList>
    </citation>
    <scope>NUCLEOTIDE SEQUENCE [LARGE SCALE GENOMIC DNA]</scope>
    <source>
        <strain evidence="1 2">KCTC 23642</strain>
    </source>
</reference>
<dbReference type="KEGG" id="slut:H9L13_12505"/>
<sequence length="57" mass="6638">MNPRLYRLTETLQRIDRALRREERQARPDAATLIGLRRLKSRAKALIGRALRRPATA</sequence>
<name>A0A7G9SHR6_9SPHN</name>
<evidence type="ECO:0008006" key="3">
    <source>
        <dbReference type="Google" id="ProtNLM"/>
    </source>
</evidence>
<dbReference type="RefSeq" id="WP_187537980.1">
    <property type="nucleotide sequence ID" value="NZ_BAABJT010000001.1"/>
</dbReference>
<proteinExistence type="predicted"/>
<evidence type="ECO:0000313" key="2">
    <source>
        <dbReference type="Proteomes" id="UP000515971"/>
    </source>
</evidence>
<protein>
    <recommendedName>
        <fullName evidence="3">YdcH family protein</fullName>
    </recommendedName>
</protein>
<dbReference type="AlphaFoldDB" id="A0A7G9SHR6"/>
<keyword evidence="2" id="KW-1185">Reference proteome</keyword>
<dbReference type="Proteomes" id="UP000515971">
    <property type="component" value="Chromosome"/>
</dbReference>
<accession>A0A7G9SHR6</accession>
<organism evidence="1 2">
    <name type="scientific">Sphingomonas lutea</name>
    <dbReference type="NCBI Taxonomy" id="1045317"/>
    <lineage>
        <taxon>Bacteria</taxon>
        <taxon>Pseudomonadati</taxon>
        <taxon>Pseudomonadota</taxon>
        <taxon>Alphaproteobacteria</taxon>
        <taxon>Sphingomonadales</taxon>
        <taxon>Sphingomonadaceae</taxon>
        <taxon>Sphingomonas</taxon>
    </lineage>
</organism>
<gene>
    <name evidence="1" type="ORF">H9L13_12505</name>
</gene>
<dbReference type="EMBL" id="CP060718">
    <property type="protein sequence ID" value="QNN67391.1"/>
    <property type="molecule type" value="Genomic_DNA"/>
</dbReference>
<evidence type="ECO:0000313" key="1">
    <source>
        <dbReference type="EMBL" id="QNN67391.1"/>
    </source>
</evidence>